<sequence length="157" mass="16780">MKIGLIVALTSAIALVGCVEQRKDIYALDGSRADGLLDVAFQGGANYDAGDINKALEIAAQKCKAWGYQGADKFGSRRTVCLASGLFGCLNSEQTVKFQCLGSPDRGLYGSVSSTGYRAVPSPAAASKEAQLEQLSSQNLPYEEYQRRYKAIAGQRD</sequence>
<reference evidence="1 2" key="1">
    <citation type="submission" date="2020-06" db="EMBL/GenBank/DDBJ databases">
        <title>Pseudomonas eucalypticola sp. nov., an endophyte of Eucalyptus dunnii leaves with biocontrol ability of eucalyptus leaf blight.</title>
        <authorList>
            <person name="Liu Y."/>
            <person name="Song Z."/>
            <person name="Zeng H."/>
            <person name="Lu M."/>
            <person name="Wang X."/>
            <person name="Lian X."/>
            <person name="Zhang Q."/>
        </authorList>
    </citation>
    <scope>NUCLEOTIDE SEQUENCE [LARGE SCALE GENOMIC DNA]</scope>
    <source>
        <strain evidence="1 2">NP-1</strain>
    </source>
</reference>
<dbReference type="AlphaFoldDB" id="A0A7D5HB52"/>
<organism evidence="1 2">
    <name type="scientific">Pseudomonas eucalypticola</name>
    <dbReference type="NCBI Taxonomy" id="2599595"/>
    <lineage>
        <taxon>Bacteria</taxon>
        <taxon>Pseudomonadati</taxon>
        <taxon>Pseudomonadota</taxon>
        <taxon>Gammaproteobacteria</taxon>
        <taxon>Pseudomonadales</taxon>
        <taxon>Pseudomonadaceae</taxon>
        <taxon>Pseudomonas</taxon>
    </lineage>
</organism>
<proteinExistence type="predicted"/>
<dbReference type="RefSeq" id="WP_176569802.1">
    <property type="nucleotide sequence ID" value="NZ_CP056030.1"/>
</dbReference>
<dbReference type="PROSITE" id="PS51257">
    <property type="entry name" value="PROKAR_LIPOPROTEIN"/>
    <property type="match status" value="1"/>
</dbReference>
<keyword evidence="2" id="KW-1185">Reference proteome</keyword>
<dbReference type="KEGG" id="pez:HWQ56_03580"/>
<dbReference type="Pfam" id="PF13992">
    <property type="entry name" value="YecR"/>
    <property type="match status" value="1"/>
</dbReference>
<name>A0A7D5HB52_9PSED</name>
<dbReference type="InterPro" id="IPR025731">
    <property type="entry name" value="YecR-like"/>
</dbReference>
<accession>A0A7D5HB52</accession>
<dbReference type="EMBL" id="CP056030">
    <property type="protein sequence ID" value="QKZ02930.1"/>
    <property type="molecule type" value="Genomic_DNA"/>
</dbReference>
<evidence type="ECO:0000313" key="2">
    <source>
        <dbReference type="Proteomes" id="UP000509568"/>
    </source>
</evidence>
<dbReference type="Proteomes" id="UP000509568">
    <property type="component" value="Chromosome"/>
</dbReference>
<gene>
    <name evidence="1" type="ORF">HWQ56_03580</name>
</gene>
<evidence type="ECO:0000313" key="1">
    <source>
        <dbReference type="EMBL" id="QKZ02930.1"/>
    </source>
</evidence>
<protein>
    <submittedName>
        <fullName evidence="1">Uncharacterized protein</fullName>
    </submittedName>
</protein>